<feature type="domain" description="Pseudouridine synthase RsuA/RluA-like" evidence="3">
    <location>
        <begin position="22"/>
        <end position="211"/>
    </location>
</feature>
<dbReference type="InterPro" id="IPR020103">
    <property type="entry name" value="PsdUridine_synth_cat_dom_sf"/>
</dbReference>
<comment type="caution">
    <text evidence="4">The sequence shown here is derived from an EMBL/GenBank/DDBJ whole genome shotgun (WGS) entry which is preliminary data.</text>
</comment>
<gene>
    <name evidence="4" type="ORF">UV05_C0015G0012</name>
</gene>
<evidence type="ECO:0000256" key="2">
    <source>
        <dbReference type="ARBA" id="ARBA00023235"/>
    </source>
</evidence>
<dbReference type="InterPro" id="IPR006224">
    <property type="entry name" value="PsdUridine_synth_RluA-like_CS"/>
</dbReference>
<dbReference type="CDD" id="cd02869">
    <property type="entry name" value="PseudoU_synth_RluA_like"/>
    <property type="match status" value="1"/>
</dbReference>
<dbReference type="AlphaFoldDB" id="A0A0G1C2V5"/>
<dbReference type="InterPro" id="IPR006145">
    <property type="entry name" value="PsdUridine_synth_RsuA/RluA"/>
</dbReference>
<dbReference type="GO" id="GO:0000455">
    <property type="term" value="P:enzyme-directed rRNA pseudouridine synthesis"/>
    <property type="evidence" value="ECO:0007669"/>
    <property type="project" value="TreeGrafter"/>
</dbReference>
<evidence type="ECO:0000256" key="1">
    <source>
        <dbReference type="ARBA" id="ARBA00010876"/>
    </source>
</evidence>
<protein>
    <submittedName>
        <fullName evidence="4">Pseudouridine synthase</fullName>
    </submittedName>
</protein>
<dbReference type="PROSITE" id="PS01129">
    <property type="entry name" value="PSI_RLU"/>
    <property type="match status" value="1"/>
</dbReference>
<dbReference type="PANTHER" id="PTHR21600:SF44">
    <property type="entry name" value="RIBOSOMAL LARGE SUBUNIT PSEUDOURIDINE SYNTHASE D"/>
    <property type="match status" value="1"/>
</dbReference>
<proteinExistence type="inferred from homology"/>
<dbReference type="Proteomes" id="UP000034875">
    <property type="component" value="Unassembled WGS sequence"/>
</dbReference>
<evidence type="ECO:0000259" key="3">
    <source>
        <dbReference type="Pfam" id="PF00849"/>
    </source>
</evidence>
<dbReference type="GO" id="GO:0009982">
    <property type="term" value="F:pseudouridine synthase activity"/>
    <property type="evidence" value="ECO:0007669"/>
    <property type="project" value="InterPro"/>
</dbReference>
<sequence>MRQNSGRETGRISPQIIFEDSNLLVLDKPSHLVVLPTSHYPDLEKTLAGFVFEHLGISIKNIGKENRFGFVHRLDRDTSGVILVAKTSEFWEFLVKQFEEHKVSKTYQALVWGDFDSQKILFHFDTPMYQSTSSLRIQVEDEWLVIRSFLDRNPSNTQQFTVSQTGGEAITQIKKLQSFQFLTPTKKFEPMSFLEIKPLTGRTHQIRVHLKALGYPVAGDWLYGGRKKFRWVKERGLDHQFLHAQKIEVPTPTGKSMIFEALMPVDLKMLLERCALAPIKILG</sequence>
<keyword evidence="2" id="KW-0413">Isomerase</keyword>
<comment type="similarity">
    <text evidence="1">Belongs to the pseudouridine synthase RluA family.</text>
</comment>
<evidence type="ECO:0000313" key="5">
    <source>
        <dbReference type="Proteomes" id="UP000034875"/>
    </source>
</evidence>
<dbReference type="SUPFAM" id="SSF55120">
    <property type="entry name" value="Pseudouridine synthase"/>
    <property type="match status" value="1"/>
</dbReference>
<evidence type="ECO:0000313" key="4">
    <source>
        <dbReference type="EMBL" id="KKS43978.1"/>
    </source>
</evidence>
<name>A0A0G1C2V5_9BACT</name>
<organism evidence="4 5">
    <name type="scientific">candidate division CPR1 bacterium GW2011_GWA2_42_17</name>
    <dbReference type="NCBI Taxonomy" id="1618341"/>
    <lineage>
        <taxon>Bacteria</taxon>
        <taxon>candidate division CPR1</taxon>
    </lineage>
</organism>
<dbReference type="InterPro" id="IPR050188">
    <property type="entry name" value="RluA_PseudoU_synthase"/>
</dbReference>
<dbReference type="Gene3D" id="3.30.2350.10">
    <property type="entry name" value="Pseudouridine synthase"/>
    <property type="match status" value="1"/>
</dbReference>
<dbReference type="PANTHER" id="PTHR21600">
    <property type="entry name" value="MITOCHONDRIAL RNA PSEUDOURIDINE SYNTHASE"/>
    <property type="match status" value="1"/>
</dbReference>
<dbReference type="EMBL" id="LCCZ01000015">
    <property type="protein sequence ID" value="KKS43978.1"/>
    <property type="molecule type" value="Genomic_DNA"/>
</dbReference>
<dbReference type="GO" id="GO:0003723">
    <property type="term" value="F:RNA binding"/>
    <property type="evidence" value="ECO:0007669"/>
    <property type="project" value="InterPro"/>
</dbReference>
<accession>A0A0G1C2V5</accession>
<dbReference type="GO" id="GO:0140098">
    <property type="term" value="F:catalytic activity, acting on RNA"/>
    <property type="evidence" value="ECO:0007669"/>
    <property type="project" value="UniProtKB-ARBA"/>
</dbReference>
<reference evidence="4 5" key="1">
    <citation type="journal article" date="2015" name="Nature">
        <title>rRNA introns, odd ribosomes, and small enigmatic genomes across a large radiation of phyla.</title>
        <authorList>
            <person name="Brown C.T."/>
            <person name="Hug L.A."/>
            <person name="Thomas B.C."/>
            <person name="Sharon I."/>
            <person name="Castelle C.J."/>
            <person name="Singh A."/>
            <person name="Wilkins M.J."/>
            <person name="Williams K.H."/>
            <person name="Banfield J.F."/>
        </authorList>
    </citation>
    <scope>NUCLEOTIDE SEQUENCE [LARGE SCALE GENOMIC DNA]</scope>
</reference>
<dbReference type="Pfam" id="PF00849">
    <property type="entry name" value="PseudoU_synth_2"/>
    <property type="match status" value="1"/>
</dbReference>